<dbReference type="RefSeq" id="XP_012944214.2">
    <property type="nucleotide sequence ID" value="XM_013088760.2"/>
</dbReference>
<feature type="region of interest" description="Disordered" evidence="1">
    <location>
        <begin position="1"/>
        <end position="89"/>
    </location>
</feature>
<accession>A0ABM1AAX5</accession>
<name>A0ABM1AAX5_APLCA</name>
<dbReference type="GeneID" id="106013335"/>
<feature type="compositionally biased region" description="Acidic residues" evidence="1">
    <location>
        <begin position="226"/>
        <end position="237"/>
    </location>
</feature>
<dbReference type="Proteomes" id="UP000694888">
    <property type="component" value="Unplaced"/>
</dbReference>
<organism evidence="2 3">
    <name type="scientific">Aplysia californica</name>
    <name type="common">California sea hare</name>
    <dbReference type="NCBI Taxonomy" id="6500"/>
    <lineage>
        <taxon>Eukaryota</taxon>
        <taxon>Metazoa</taxon>
        <taxon>Spiralia</taxon>
        <taxon>Lophotrochozoa</taxon>
        <taxon>Mollusca</taxon>
        <taxon>Gastropoda</taxon>
        <taxon>Heterobranchia</taxon>
        <taxon>Euthyneura</taxon>
        <taxon>Tectipleura</taxon>
        <taxon>Aplysiida</taxon>
        <taxon>Aplysioidea</taxon>
        <taxon>Aplysiidae</taxon>
        <taxon>Aplysia</taxon>
    </lineage>
</organism>
<protein>
    <submittedName>
        <fullName evidence="3">Uncharacterized protein LOC106013335</fullName>
    </submittedName>
</protein>
<keyword evidence="2" id="KW-1185">Reference proteome</keyword>
<evidence type="ECO:0000313" key="2">
    <source>
        <dbReference type="Proteomes" id="UP000694888"/>
    </source>
</evidence>
<evidence type="ECO:0000313" key="3">
    <source>
        <dbReference type="RefSeq" id="XP_012944214.2"/>
    </source>
</evidence>
<reference evidence="3" key="1">
    <citation type="submission" date="2025-08" db="UniProtKB">
        <authorList>
            <consortium name="RefSeq"/>
        </authorList>
    </citation>
    <scope>IDENTIFICATION</scope>
</reference>
<feature type="region of interest" description="Disordered" evidence="1">
    <location>
        <begin position="171"/>
        <end position="247"/>
    </location>
</feature>
<evidence type="ECO:0000256" key="1">
    <source>
        <dbReference type="SAM" id="MobiDB-lite"/>
    </source>
</evidence>
<sequence length="247" mass="26747">MNSRDRFSNRASRARSQRDRNSTTPVASKRPVVRKISAQISPVEVRSRSVPNHVVCSDNRRGSQSQSQAGSCLAGFRKARSSRTKAEKIRPCKAYGKSSDLSQEDPSHKGLVPDPYLELVKHSYRLMAPPPNCPHWMVVAYERLRARTTTGKDDPNPNKDSQNNNVVVLGNEEPEIGGGDQSDSPLRAAGSDVCDDQHGGGGDGRTATFRATPTRDGSWEGGPAGGEDEEDDEEEEGGVPPGEPSLL</sequence>
<proteinExistence type="predicted"/>
<gene>
    <name evidence="3" type="primary">LOC106013335</name>
</gene>